<protein>
    <submittedName>
        <fullName evidence="1">Uncharacterized protein</fullName>
    </submittedName>
</protein>
<organism evidence="1 2">
    <name type="scientific">Arctium lappa</name>
    <name type="common">Greater burdock</name>
    <name type="synonym">Lappa major</name>
    <dbReference type="NCBI Taxonomy" id="4217"/>
    <lineage>
        <taxon>Eukaryota</taxon>
        <taxon>Viridiplantae</taxon>
        <taxon>Streptophyta</taxon>
        <taxon>Embryophyta</taxon>
        <taxon>Tracheophyta</taxon>
        <taxon>Spermatophyta</taxon>
        <taxon>Magnoliopsida</taxon>
        <taxon>eudicotyledons</taxon>
        <taxon>Gunneridae</taxon>
        <taxon>Pentapetalae</taxon>
        <taxon>asterids</taxon>
        <taxon>campanulids</taxon>
        <taxon>Asterales</taxon>
        <taxon>Asteraceae</taxon>
        <taxon>Carduoideae</taxon>
        <taxon>Cardueae</taxon>
        <taxon>Arctiinae</taxon>
        <taxon>Arctium</taxon>
    </lineage>
</organism>
<dbReference type="EMBL" id="CM042059">
    <property type="protein sequence ID" value="KAI3681651.1"/>
    <property type="molecule type" value="Genomic_DNA"/>
</dbReference>
<proteinExistence type="predicted"/>
<comment type="caution">
    <text evidence="1">The sequence shown here is derived from an EMBL/GenBank/DDBJ whole genome shotgun (WGS) entry which is preliminary data.</text>
</comment>
<sequence>MAIDFSIQVRFLFLSRSNSSRFELIAIEFVNNSSRLQSILLAIDFVIRFYMKGFYKQRKKNAGISKLSSTKSKSKPKNAVSFGSLNYSDPLIILHQIIRYLPNSP</sequence>
<keyword evidence="2" id="KW-1185">Reference proteome</keyword>
<accession>A0ACB8Y9X1</accession>
<reference evidence="1 2" key="2">
    <citation type="journal article" date="2022" name="Mol. Ecol. Resour.">
        <title>The genomes of chicory, endive, great burdock and yacon provide insights into Asteraceae paleo-polyploidization history and plant inulin production.</title>
        <authorList>
            <person name="Fan W."/>
            <person name="Wang S."/>
            <person name="Wang H."/>
            <person name="Wang A."/>
            <person name="Jiang F."/>
            <person name="Liu H."/>
            <person name="Zhao H."/>
            <person name="Xu D."/>
            <person name="Zhang Y."/>
        </authorList>
    </citation>
    <scope>NUCLEOTIDE SEQUENCE [LARGE SCALE GENOMIC DNA]</scope>
    <source>
        <strain evidence="2">cv. Niubang</strain>
    </source>
</reference>
<gene>
    <name evidence="1" type="ORF">L6452_36453</name>
</gene>
<name>A0ACB8Y9X1_ARCLA</name>
<reference evidence="2" key="1">
    <citation type="journal article" date="2022" name="Mol. Ecol. Resour.">
        <title>The genomes of chicory, endive, great burdock and yacon provide insights into Asteraceae palaeo-polyploidization history and plant inulin production.</title>
        <authorList>
            <person name="Fan W."/>
            <person name="Wang S."/>
            <person name="Wang H."/>
            <person name="Wang A."/>
            <person name="Jiang F."/>
            <person name="Liu H."/>
            <person name="Zhao H."/>
            <person name="Xu D."/>
            <person name="Zhang Y."/>
        </authorList>
    </citation>
    <scope>NUCLEOTIDE SEQUENCE [LARGE SCALE GENOMIC DNA]</scope>
    <source>
        <strain evidence="2">cv. Niubang</strain>
    </source>
</reference>
<dbReference type="Proteomes" id="UP001055879">
    <property type="component" value="Linkage Group LG13"/>
</dbReference>
<evidence type="ECO:0000313" key="2">
    <source>
        <dbReference type="Proteomes" id="UP001055879"/>
    </source>
</evidence>
<evidence type="ECO:0000313" key="1">
    <source>
        <dbReference type="EMBL" id="KAI3681651.1"/>
    </source>
</evidence>